<protein>
    <submittedName>
        <fullName evidence="2">Uncharacterized protein</fullName>
    </submittedName>
</protein>
<comment type="caution">
    <text evidence="2">The sequence shown here is derived from an EMBL/GenBank/DDBJ whole genome shotgun (WGS) entry which is preliminary data.</text>
</comment>
<proteinExistence type="predicted"/>
<reference evidence="2 3" key="1">
    <citation type="journal article" date="2011" name="Stand. Genomic Sci.">
        <title>High quality draft genome sequence of Segniliparus rugosus CDC 945(T)= (ATCC BAA-974(T)).</title>
        <authorList>
            <person name="Earl A.M."/>
            <person name="Desjardins C.A."/>
            <person name="Fitzgerald M.G."/>
            <person name="Arachchi H.M."/>
            <person name="Zeng Q."/>
            <person name="Mehta T."/>
            <person name="Griggs A."/>
            <person name="Birren B.W."/>
            <person name="Toney N.C."/>
            <person name="Carr J."/>
            <person name="Posey J."/>
            <person name="Butler W.R."/>
        </authorList>
    </citation>
    <scope>NUCLEOTIDE SEQUENCE [LARGE SCALE GENOMIC DNA]</scope>
    <source>
        <strain evidence="3">ATCC BAA-974 / DSM 45345 / CCUG 50838 / CIP 108380 / JCM 13579 / CDC 945</strain>
    </source>
</reference>
<evidence type="ECO:0000313" key="3">
    <source>
        <dbReference type="Proteomes" id="UP000004816"/>
    </source>
</evidence>
<dbReference type="HOGENOM" id="CLU_2467252_0_0_11"/>
<dbReference type="AlphaFoldDB" id="U1LMZ7"/>
<dbReference type="Proteomes" id="UP000004816">
    <property type="component" value="Unassembled WGS sequence"/>
</dbReference>
<keyword evidence="3" id="KW-1185">Reference proteome</keyword>
<organism evidence="2 3">
    <name type="scientific">Segniliparus rugosus (strain ATCC BAA-974 / DSM 45345 / CCUG 50838 / CIP 108380 / JCM 13579 / CDC 945)</name>
    <dbReference type="NCBI Taxonomy" id="679197"/>
    <lineage>
        <taxon>Bacteria</taxon>
        <taxon>Bacillati</taxon>
        <taxon>Actinomycetota</taxon>
        <taxon>Actinomycetes</taxon>
        <taxon>Mycobacteriales</taxon>
        <taxon>Segniliparaceae</taxon>
        <taxon>Segniliparus</taxon>
    </lineage>
</organism>
<evidence type="ECO:0000256" key="1">
    <source>
        <dbReference type="SAM" id="MobiDB-lite"/>
    </source>
</evidence>
<feature type="region of interest" description="Disordered" evidence="1">
    <location>
        <begin position="1"/>
        <end position="20"/>
    </location>
</feature>
<evidence type="ECO:0000313" key="2">
    <source>
        <dbReference type="EMBL" id="ERG69321.1"/>
    </source>
</evidence>
<gene>
    <name evidence="2" type="ORF">HMPREF9336_04212</name>
</gene>
<dbReference type="EMBL" id="ACZI02000002">
    <property type="protein sequence ID" value="ERG69321.1"/>
    <property type="molecule type" value="Genomic_DNA"/>
</dbReference>
<sequence length="88" mass="9030">MLPDVGSTIVPPGLSSPARSASSTILAAMRSFELAPGFKYSSFTATAAAPSGTTEFNRTSGVFPMSSVTWAAMRIVPIISQTPPPPAS</sequence>
<name>U1LMZ7_SEGRC</name>
<accession>U1LMZ7</accession>